<evidence type="ECO:0000313" key="2">
    <source>
        <dbReference type="EMBL" id="CAB4218636.1"/>
    </source>
</evidence>
<proteinExistence type="predicted"/>
<accession>A0A6J5P0F3</accession>
<organism evidence="1">
    <name type="scientific">uncultured Caudovirales phage</name>
    <dbReference type="NCBI Taxonomy" id="2100421"/>
    <lineage>
        <taxon>Viruses</taxon>
        <taxon>Duplodnaviria</taxon>
        <taxon>Heunggongvirae</taxon>
        <taxon>Uroviricota</taxon>
        <taxon>Caudoviricetes</taxon>
        <taxon>Peduoviridae</taxon>
        <taxon>Maltschvirus</taxon>
        <taxon>Maltschvirus maltsch</taxon>
    </lineage>
</organism>
<dbReference type="EMBL" id="LR796770">
    <property type="protein sequence ID" value="CAB4165289.1"/>
    <property type="molecule type" value="Genomic_DNA"/>
</dbReference>
<dbReference type="EMBL" id="LR797475">
    <property type="protein sequence ID" value="CAB4218636.1"/>
    <property type="molecule type" value="Genomic_DNA"/>
</dbReference>
<name>A0A6J5P0F3_9CAUD</name>
<reference evidence="1" key="1">
    <citation type="submission" date="2020-04" db="EMBL/GenBank/DDBJ databases">
        <authorList>
            <person name="Chiriac C."/>
            <person name="Salcher M."/>
            <person name="Ghai R."/>
            <person name="Kavagutti S V."/>
        </authorList>
    </citation>
    <scope>NUCLEOTIDE SEQUENCE</scope>
</reference>
<gene>
    <name evidence="2" type="ORF">UFOVP1603_44</name>
    <name evidence="1" type="ORF">UFOVP833_44</name>
</gene>
<evidence type="ECO:0000313" key="1">
    <source>
        <dbReference type="EMBL" id="CAB4165289.1"/>
    </source>
</evidence>
<sequence>MLVVLTEAEAAVVRGKSGPMAEIMPIPLKDGTFILGTEVFDDPAHTNRVGWLKGRPECEWKDIEALIPEPPKFGIKG</sequence>
<protein>
    <submittedName>
        <fullName evidence="1">Uncharacterized protein</fullName>
    </submittedName>
</protein>